<dbReference type="InterPro" id="IPR036291">
    <property type="entry name" value="NAD(P)-bd_dom_sf"/>
</dbReference>
<dbReference type="EMBL" id="JBIAQY010000018">
    <property type="protein sequence ID" value="MFF3573408.1"/>
    <property type="molecule type" value="Genomic_DNA"/>
</dbReference>
<dbReference type="RefSeq" id="WP_083896205.1">
    <property type="nucleotide sequence ID" value="NZ_JBIAQY010000018.1"/>
</dbReference>
<dbReference type="Gene3D" id="3.40.50.720">
    <property type="entry name" value="NAD(P)-binding Rossmann-like Domain"/>
    <property type="match status" value="1"/>
</dbReference>
<sequence>MGRPGTPADIAHAVAFLASAEASWITGQMLNVCGGLSVHDGANYEGLARMLFGDNAIDDVKPRRSGATP</sequence>
<comment type="caution">
    <text evidence="1">The sequence shown here is derived from an EMBL/GenBank/DDBJ whole genome shotgun (WGS) entry which is preliminary data.</text>
</comment>
<dbReference type="InterPro" id="IPR002347">
    <property type="entry name" value="SDR_fam"/>
</dbReference>
<reference evidence="1 2" key="1">
    <citation type="submission" date="2024-10" db="EMBL/GenBank/DDBJ databases">
        <title>The Natural Products Discovery Center: Release of the First 8490 Sequenced Strains for Exploring Actinobacteria Biosynthetic Diversity.</title>
        <authorList>
            <person name="Kalkreuter E."/>
            <person name="Kautsar S.A."/>
            <person name="Yang D."/>
            <person name="Bader C.D."/>
            <person name="Teijaro C.N."/>
            <person name="Fluegel L."/>
            <person name="Davis C.M."/>
            <person name="Simpson J.R."/>
            <person name="Lauterbach L."/>
            <person name="Steele A.D."/>
            <person name="Gui C."/>
            <person name="Meng S."/>
            <person name="Li G."/>
            <person name="Viehrig K."/>
            <person name="Ye F."/>
            <person name="Su P."/>
            <person name="Kiefer A.F."/>
            <person name="Nichols A."/>
            <person name="Cepeda A.J."/>
            <person name="Yan W."/>
            <person name="Fan B."/>
            <person name="Jiang Y."/>
            <person name="Adhikari A."/>
            <person name="Zheng C.-J."/>
            <person name="Schuster L."/>
            <person name="Cowan T.M."/>
            <person name="Smanski M.J."/>
            <person name="Chevrette M.G."/>
            <person name="De Carvalho L.P.S."/>
            <person name="Shen B."/>
        </authorList>
    </citation>
    <scope>NUCLEOTIDE SEQUENCE [LARGE SCALE GENOMIC DNA]</scope>
    <source>
        <strain evidence="1 2">NPDC002593</strain>
    </source>
</reference>
<gene>
    <name evidence="1" type="ORF">ACFYXQ_37190</name>
</gene>
<accession>A0ABW6SAV7</accession>
<evidence type="ECO:0000313" key="1">
    <source>
        <dbReference type="EMBL" id="MFF3573408.1"/>
    </source>
</evidence>
<keyword evidence="2" id="KW-1185">Reference proteome</keyword>
<dbReference type="Proteomes" id="UP001601992">
    <property type="component" value="Unassembled WGS sequence"/>
</dbReference>
<proteinExistence type="predicted"/>
<evidence type="ECO:0000313" key="2">
    <source>
        <dbReference type="Proteomes" id="UP001601992"/>
    </source>
</evidence>
<protein>
    <submittedName>
        <fullName evidence="1">SDR family oxidoreductase</fullName>
    </submittedName>
</protein>
<organism evidence="1 2">
    <name type="scientific">Nocardia jiangxiensis</name>
    <dbReference type="NCBI Taxonomy" id="282685"/>
    <lineage>
        <taxon>Bacteria</taxon>
        <taxon>Bacillati</taxon>
        <taxon>Actinomycetota</taxon>
        <taxon>Actinomycetes</taxon>
        <taxon>Mycobacteriales</taxon>
        <taxon>Nocardiaceae</taxon>
        <taxon>Nocardia</taxon>
    </lineage>
</organism>
<name>A0ABW6SAV7_9NOCA</name>
<dbReference type="Pfam" id="PF13561">
    <property type="entry name" value="adh_short_C2"/>
    <property type="match status" value="1"/>
</dbReference>
<dbReference type="SUPFAM" id="SSF51735">
    <property type="entry name" value="NAD(P)-binding Rossmann-fold domains"/>
    <property type="match status" value="1"/>
</dbReference>